<reference evidence="5" key="1">
    <citation type="journal article" date="2014" name="Int. J. Syst. Evol. Microbiol.">
        <title>Complete genome sequence of Corynebacterium casei LMG S-19264T (=DSM 44701T), isolated from a smear-ripened cheese.</title>
        <authorList>
            <consortium name="US DOE Joint Genome Institute (JGI-PGF)"/>
            <person name="Walter F."/>
            <person name="Albersmeier A."/>
            <person name="Kalinowski J."/>
            <person name="Ruckert C."/>
        </authorList>
    </citation>
    <scope>NUCLEOTIDE SEQUENCE</scope>
    <source>
        <strain evidence="5">JCM 3091</strain>
    </source>
</reference>
<feature type="domain" description="SDH C-terminal" evidence="4">
    <location>
        <begin position="249"/>
        <end position="278"/>
    </location>
</feature>
<name>A0A8J3FJU9_9ACTN</name>
<evidence type="ECO:0000259" key="3">
    <source>
        <dbReference type="Pfam" id="PF08501"/>
    </source>
</evidence>
<evidence type="ECO:0000259" key="4">
    <source>
        <dbReference type="Pfam" id="PF18317"/>
    </source>
</evidence>
<protein>
    <submittedName>
        <fullName evidence="5">Putative shikimate-5-dehydrogenase (AroE)</fullName>
    </submittedName>
</protein>
<dbReference type="EMBL" id="BMQC01000005">
    <property type="protein sequence ID" value="GGK25369.1"/>
    <property type="molecule type" value="Genomic_DNA"/>
</dbReference>
<dbReference type="Pfam" id="PF18317">
    <property type="entry name" value="SDH_C"/>
    <property type="match status" value="1"/>
</dbReference>
<dbReference type="InterPro" id="IPR041121">
    <property type="entry name" value="SDH_C"/>
</dbReference>
<dbReference type="RefSeq" id="WP_189113721.1">
    <property type="nucleotide sequence ID" value="NZ_BMQC01000005.1"/>
</dbReference>
<dbReference type="InterPro" id="IPR013708">
    <property type="entry name" value="Shikimate_DH-bd_N"/>
</dbReference>
<organism evidence="5 6">
    <name type="scientific">Pilimelia terevasa</name>
    <dbReference type="NCBI Taxonomy" id="53372"/>
    <lineage>
        <taxon>Bacteria</taxon>
        <taxon>Bacillati</taxon>
        <taxon>Actinomycetota</taxon>
        <taxon>Actinomycetes</taxon>
        <taxon>Micromonosporales</taxon>
        <taxon>Micromonosporaceae</taxon>
        <taxon>Pilimelia</taxon>
    </lineage>
</organism>
<keyword evidence="2" id="KW-0028">Amino-acid biosynthesis</keyword>
<dbReference type="InterPro" id="IPR036291">
    <property type="entry name" value="NAD(P)-bd_dom_sf"/>
</dbReference>
<dbReference type="GO" id="GO:0050661">
    <property type="term" value="F:NADP binding"/>
    <property type="evidence" value="ECO:0007669"/>
    <property type="project" value="TreeGrafter"/>
</dbReference>
<dbReference type="PANTHER" id="PTHR21089">
    <property type="entry name" value="SHIKIMATE DEHYDROGENASE"/>
    <property type="match status" value="1"/>
</dbReference>
<evidence type="ECO:0000256" key="1">
    <source>
        <dbReference type="ARBA" id="ARBA00004871"/>
    </source>
</evidence>
<dbReference type="InterPro" id="IPR022893">
    <property type="entry name" value="Shikimate_DH_fam"/>
</dbReference>
<dbReference type="NCBIfam" id="NF001311">
    <property type="entry name" value="PRK00258.1-3"/>
    <property type="match status" value="1"/>
</dbReference>
<dbReference type="GO" id="GO:0009073">
    <property type="term" value="P:aromatic amino acid family biosynthetic process"/>
    <property type="evidence" value="ECO:0007669"/>
    <property type="project" value="UniProtKB-KW"/>
</dbReference>
<dbReference type="InterPro" id="IPR046346">
    <property type="entry name" value="Aminoacid_DH-like_N_sf"/>
</dbReference>
<accession>A0A8J3FJU9</accession>
<dbReference type="Pfam" id="PF08501">
    <property type="entry name" value="Shikimate_dh_N"/>
    <property type="match status" value="1"/>
</dbReference>
<sequence>MTARRAAVLGHPVGHSLSPVLHRAGFAAAGLDGWTYDAVDCPAGGLAALLGRCGGEWAGFSVTMPLKEEALACADGASATARLAGVANTLVRRGAGWYADNTDVTGMTALLGAGAPASTPRGRPAVAGSGVVTGTVLGAGGTARAALVALGRAGVGEVAVVARRAAAVRALVPVAEAVGVRLRAVAWGEGADHLGADVVVSTVPAGTADGLAAAARWRPGAAYLDALYAPWPTPLAAAAAAAGLAVLSGLDLLYAQALDQFAHFTGLPAPAAAMRAALHAARPAWPATS</sequence>
<feature type="domain" description="Shikimate dehydrogenase substrate binding N-terminal" evidence="3">
    <location>
        <begin position="8"/>
        <end position="90"/>
    </location>
</feature>
<dbReference type="AlphaFoldDB" id="A0A8J3FJU9"/>
<comment type="pathway">
    <text evidence="1">Metabolic intermediate biosynthesis; chorismate biosynthesis; chorismate from D-erythrose 4-phosphate and phosphoenolpyruvate: step 4/7.</text>
</comment>
<dbReference type="Gene3D" id="3.40.50.10860">
    <property type="entry name" value="Leucine Dehydrogenase, chain A, domain 1"/>
    <property type="match status" value="1"/>
</dbReference>
<dbReference type="Gene3D" id="3.40.50.720">
    <property type="entry name" value="NAD(P)-binding Rossmann-like Domain"/>
    <property type="match status" value="1"/>
</dbReference>
<dbReference type="PANTHER" id="PTHR21089:SF1">
    <property type="entry name" value="BIFUNCTIONAL 3-DEHYDROQUINATE DEHYDRATASE_SHIKIMATE DEHYDROGENASE, CHLOROPLASTIC"/>
    <property type="match status" value="1"/>
</dbReference>
<proteinExistence type="predicted"/>
<dbReference type="GO" id="GO:0005829">
    <property type="term" value="C:cytosol"/>
    <property type="evidence" value="ECO:0007669"/>
    <property type="project" value="TreeGrafter"/>
</dbReference>
<dbReference type="GO" id="GO:0019632">
    <property type="term" value="P:shikimate metabolic process"/>
    <property type="evidence" value="ECO:0007669"/>
    <property type="project" value="TreeGrafter"/>
</dbReference>
<dbReference type="GO" id="GO:0004764">
    <property type="term" value="F:shikimate 3-dehydrogenase (NADP+) activity"/>
    <property type="evidence" value="ECO:0007669"/>
    <property type="project" value="InterPro"/>
</dbReference>
<dbReference type="GO" id="GO:0009423">
    <property type="term" value="P:chorismate biosynthetic process"/>
    <property type="evidence" value="ECO:0007669"/>
    <property type="project" value="TreeGrafter"/>
</dbReference>
<evidence type="ECO:0000313" key="5">
    <source>
        <dbReference type="EMBL" id="GGK25369.1"/>
    </source>
</evidence>
<reference evidence="5" key="2">
    <citation type="submission" date="2020-09" db="EMBL/GenBank/DDBJ databases">
        <authorList>
            <person name="Sun Q."/>
            <person name="Ohkuma M."/>
        </authorList>
    </citation>
    <scope>NUCLEOTIDE SEQUENCE</scope>
    <source>
        <strain evidence="5">JCM 3091</strain>
    </source>
</reference>
<comment type="caution">
    <text evidence="5">The sequence shown here is derived from an EMBL/GenBank/DDBJ whole genome shotgun (WGS) entry which is preliminary data.</text>
</comment>
<dbReference type="SUPFAM" id="SSF51735">
    <property type="entry name" value="NAD(P)-binding Rossmann-fold domains"/>
    <property type="match status" value="1"/>
</dbReference>
<keyword evidence="2" id="KW-0057">Aromatic amino acid biosynthesis</keyword>
<evidence type="ECO:0000256" key="2">
    <source>
        <dbReference type="ARBA" id="ARBA00023141"/>
    </source>
</evidence>
<gene>
    <name evidence="5" type="ORF">GCM10010124_17380</name>
</gene>
<dbReference type="SUPFAM" id="SSF53223">
    <property type="entry name" value="Aminoacid dehydrogenase-like, N-terminal domain"/>
    <property type="match status" value="1"/>
</dbReference>
<evidence type="ECO:0000313" key="6">
    <source>
        <dbReference type="Proteomes" id="UP000662200"/>
    </source>
</evidence>
<keyword evidence="6" id="KW-1185">Reference proteome</keyword>
<dbReference type="Proteomes" id="UP000662200">
    <property type="component" value="Unassembled WGS sequence"/>
</dbReference>